<feature type="compositionally biased region" description="Basic and acidic residues" evidence="12">
    <location>
        <begin position="12"/>
        <end position="32"/>
    </location>
</feature>
<evidence type="ECO:0000256" key="5">
    <source>
        <dbReference type="ARBA" id="ARBA00022723"/>
    </source>
</evidence>
<dbReference type="GO" id="GO:0070402">
    <property type="term" value="F:NADPH binding"/>
    <property type="evidence" value="ECO:0007669"/>
    <property type="project" value="UniProtKB-UniRule"/>
</dbReference>
<comment type="caution">
    <text evidence="14">The sequence shown here is derived from an EMBL/GenBank/DDBJ whole genome shotgun (WGS) entry which is preliminary data.</text>
</comment>
<dbReference type="GO" id="GO:0005737">
    <property type="term" value="C:cytoplasm"/>
    <property type="evidence" value="ECO:0007669"/>
    <property type="project" value="UniProtKB-SubCell"/>
</dbReference>
<feature type="binding site" evidence="11">
    <location>
        <begin position="266"/>
        <end position="268"/>
    </location>
    <ligand>
        <name>FMN</name>
        <dbReference type="ChEBI" id="CHEBI:58210"/>
    </ligand>
</feature>
<evidence type="ECO:0000313" key="15">
    <source>
        <dbReference type="Proteomes" id="UP000824005"/>
    </source>
</evidence>
<evidence type="ECO:0000256" key="12">
    <source>
        <dbReference type="SAM" id="MobiDB-lite"/>
    </source>
</evidence>
<dbReference type="PANTHER" id="PTHR43665">
    <property type="entry name" value="ISOPENTENYL-DIPHOSPHATE DELTA-ISOMERASE"/>
    <property type="match status" value="1"/>
</dbReference>
<comment type="cofactor">
    <cofactor evidence="1 11">
        <name>FMN</name>
        <dbReference type="ChEBI" id="CHEBI:58210"/>
    </cofactor>
</comment>
<comment type="similarity">
    <text evidence="11">Belongs to the IPP isomerase type 2 family.</text>
</comment>
<comment type="subcellular location">
    <subcellularLocation>
        <location evidence="11">Cytoplasm</location>
    </subcellularLocation>
</comment>
<protein>
    <recommendedName>
        <fullName evidence="11">Isopentenyl-diphosphate delta-isomerase</fullName>
        <shortName evidence="11">IPP isomerase</shortName>
        <ecNumber evidence="11">5.3.3.2</ecNumber>
    </recommendedName>
    <alternativeName>
        <fullName evidence="11">Isopentenyl diphosphate:dimethylallyl diphosphate isomerase</fullName>
    </alternativeName>
    <alternativeName>
        <fullName evidence="11">Isopentenyl pyrophosphate isomerase</fullName>
    </alternativeName>
    <alternativeName>
        <fullName evidence="11">Type 2 isopentenyl diphosphate isomerase</fullName>
        <shortName evidence="11">IDI-2</shortName>
    </alternativeName>
</protein>
<comment type="subunit">
    <text evidence="10 11">Homooctamer. Dimer of tetramers.</text>
</comment>
<dbReference type="NCBIfam" id="TIGR02151">
    <property type="entry name" value="IPP_isom_2"/>
    <property type="match status" value="1"/>
</dbReference>
<evidence type="ECO:0000256" key="2">
    <source>
        <dbReference type="ARBA" id="ARBA00022490"/>
    </source>
</evidence>
<comment type="caution">
    <text evidence="11">Lacks conserved residue(s) required for the propagation of feature annotation.</text>
</comment>
<comment type="cofactor">
    <cofactor evidence="11">
        <name>Mg(2+)</name>
        <dbReference type="ChEBI" id="CHEBI:18420"/>
    </cofactor>
</comment>
<feature type="binding site" evidence="11">
    <location>
        <position position="221"/>
    </location>
    <ligand>
        <name>FMN</name>
        <dbReference type="ChEBI" id="CHEBI:58210"/>
    </ligand>
</feature>
<dbReference type="GO" id="GO:0008299">
    <property type="term" value="P:isoprenoid biosynthetic process"/>
    <property type="evidence" value="ECO:0007669"/>
    <property type="project" value="UniProtKB-UniRule"/>
</dbReference>
<feature type="binding site" evidence="11">
    <location>
        <begin position="287"/>
        <end position="288"/>
    </location>
    <ligand>
        <name>FMN</name>
        <dbReference type="ChEBI" id="CHEBI:58210"/>
    </ligand>
</feature>
<dbReference type="EC" id="5.3.3.2" evidence="11"/>
<dbReference type="GO" id="GO:0000287">
    <property type="term" value="F:magnesium ion binding"/>
    <property type="evidence" value="ECO:0007669"/>
    <property type="project" value="UniProtKB-UniRule"/>
</dbReference>
<dbReference type="InterPro" id="IPR000262">
    <property type="entry name" value="FMN-dep_DH"/>
</dbReference>
<comment type="cofactor">
    <cofactor evidence="11">
        <name>NADPH</name>
        <dbReference type="ChEBI" id="CHEBI:57783"/>
    </cofactor>
</comment>
<keyword evidence="9 11" id="KW-0413">Isomerase</keyword>
<evidence type="ECO:0000256" key="3">
    <source>
        <dbReference type="ARBA" id="ARBA00022630"/>
    </source>
</evidence>
<feature type="binding site" evidence="11">
    <location>
        <position position="159"/>
    </location>
    <ligand>
        <name>substrate</name>
    </ligand>
</feature>
<feature type="binding site" evidence="11">
    <location>
        <begin position="12"/>
        <end position="13"/>
    </location>
    <ligand>
        <name>substrate</name>
    </ligand>
</feature>
<dbReference type="HAMAP" id="MF_00354">
    <property type="entry name" value="Idi_2"/>
    <property type="match status" value="1"/>
</dbReference>
<dbReference type="PANTHER" id="PTHR43665:SF1">
    <property type="entry name" value="ISOPENTENYL-DIPHOSPHATE DELTA-ISOMERASE"/>
    <property type="match status" value="1"/>
</dbReference>
<evidence type="ECO:0000256" key="9">
    <source>
        <dbReference type="ARBA" id="ARBA00023235"/>
    </source>
</evidence>
<dbReference type="GO" id="GO:0004452">
    <property type="term" value="F:isopentenyl-diphosphate delta-isomerase activity"/>
    <property type="evidence" value="ECO:0007669"/>
    <property type="project" value="UniProtKB-UniRule"/>
</dbReference>
<evidence type="ECO:0000256" key="6">
    <source>
        <dbReference type="ARBA" id="ARBA00022842"/>
    </source>
</evidence>
<evidence type="ECO:0000256" key="7">
    <source>
        <dbReference type="ARBA" id="ARBA00022857"/>
    </source>
</evidence>
<dbReference type="CDD" id="cd02811">
    <property type="entry name" value="IDI-2_FMN"/>
    <property type="match status" value="1"/>
</dbReference>
<dbReference type="PIRSF" id="PIRSF003314">
    <property type="entry name" value="IPP_isomerase"/>
    <property type="match status" value="1"/>
</dbReference>
<reference evidence="14" key="2">
    <citation type="submission" date="2021-04" db="EMBL/GenBank/DDBJ databases">
        <authorList>
            <person name="Gilroy R."/>
        </authorList>
    </citation>
    <scope>NUCLEOTIDE SEQUENCE</scope>
    <source>
        <strain evidence="14">ChiGjej1B1-98</strain>
    </source>
</reference>
<keyword evidence="4 11" id="KW-0288">FMN</keyword>
<keyword evidence="8 11" id="KW-0414">Isoprene biosynthesis</keyword>
<evidence type="ECO:0000256" key="4">
    <source>
        <dbReference type="ARBA" id="ARBA00022643"/>
    </source>
</evidence>
<name>A0A9D1YVT5_9MICO</name>
<dbReference type="InterPro" id="IPR011179">
    <property type="entry name" value="IPdP_isomerase"/>
</dbReference>
<feature type="binding site" evidence="11">
    <location>
        <position position="129"/>
    </location>
    <ligand>
        <name>FMN</name>
        <dbReference type="ChEBI" id="CHEBI:58210"/>
    </ligand>
</feature>
<keyword evidence="7 11" id="KW-0521">NADP</keyword>
<evidence type="ECO:0000256" key="11">
    <source>
        <dbReference type="HAMAP-Rule" id="MF_00354"/>
    </source>
</evidence>
<dbReference type="AlphaFoldDB" id="A0A9D1YVT5"/>
<feature type="binding site" evidence="11">
    <location>
        <begin position="70"/>
        <end position="72"/>
    </location>
    <ligand>
        <name>FMN</name>
        <dbReference type="ChEBI" id="CHEBI:58210"/>
    </ligand>
</feature>
<evidence type="ECO:0000256" key="8">
    <source>
        <dbReference type="ARBA" id="ARBA00023229"/>
    </source>
</evidence>
<feature type="domain" description="FMN-dependent dehydrogenase" evidence="13">
    <location>
        <begin position="172"/>
        <end position="331"/>
    </location>
</feature>
<dbReference type="Proteomes" id="UP000824005">
    <property type="component" value="Unassembled WGS sequence"/>
</dbReference>
<reference evidence="14" key="1">
    <citation type="journal article" date="2021" name="PeerJ">
        <title>Extensive microbial diversity within the chicken gut microbiome revealed by metagenomics and culture.</title>
        <authorList>
            <person name="Gilroy R."/>
            <person name="Ravi A."/>
            <person name="Getino M."/>
            <person name="Pursley I."/>
            <person name="Horton D.L."/>
            <person name="Alikhan N.F."/>
            <person name="Baker D."/>
            <person name="Gharbi K."/>
            <person name="Hall N."/>
            <person name="Watson M."/>
            <person name="Adriaenssens E.M."/>
            <person name="Foster-Nyarko E."/>
            <person name="Jarju S."/>
            <person name="Secka A."/>
            <person name="Antonio M."/>
            <person name="Oren A."/>
            <person name="Chaudhuri R.R."/>
            <person name="La Ragione R."/>
            <person name="Hildebrand F."/>
            <person name="Pallen M.J."/>
        </authorList>
    </citation>
    <scope>NUCLEOTIDE SEQUENCE</scope>
    <source>
        <strain evidence="14">ChiGjej1B1-98</strain>
    </source>
</reference>
<dbReference type="EMBL" id="DXDC01000293">
    <property type="protein sequence ID" value="HIY66520.1"/>
    <property type="molecule type" value="Genomic_DNA"/>
</dbReference>
<feature type="binding site" evidence="11">
    <location>
        <position position="191"/>
    </location>
    <ligand>
        <name>FMN</name>
        <dbReference type="ChEBI" id="CHEBI:58210"/>
    </ligand>
</feature>
<dbReference type="GO" id="GO:0016491">
    <property type="term" value="F:oxidoreductase activity"/>
    <property type="evidence" value="ECO:0007669"/>
    <property type="project" value="InterPro"/>
</dbReference>
<keyword evidence="2 11" id="KW-0963">Cytoplasm</keyword>
<evidence type="ECO:0000256" key="1">
    <source>
        <dbReference type="ARBA" id="ARBA00001917"/>
    </source>
</evidence>
<gene>
    <name evidence="11 14" type="primary">fni</name>
    <name evidence="14" type="ORF">H9830_09615</name>
</gene>
<feature type="region of interest" description="Disordered" evidence="12">
    <location>
        <begin position="1"/>
        <end position="32"/>
    </location>
</feature>
<proteinExistence type="inferred from homology"/>
<dbReference type="InterPro" id="IPR013785">
    <property type="entry name" value="Aldolase_TIM"/>
</dbReference>
<sequence>MTDDATNVHMRRKDDHLSLAERQQREGGRPNDFDEVEFVHHALAGIGADDVQLRADLGDFAWNAPLYINGMTGGTERTERINRALAVAAAETGLPIASGSMSIALQHPETAAGFRVLRRENPDGFVMANLGADKSPDDARRAVDLIDADALQLHLNAVQETVMPEGDRGFSHWPAAIEQIVAASAVPVIVKEVGFGLSGRTQQQLEDLGVRIADVSGVGGTDFVDIENARRERQDFTFMRGFGQSAVASLLDAPADSRLSLLASGGVRSPLDVVKALALGARAAGVAGTFLRHASEGGAEALIPVVERWLQQLRQLLVLLGRKNPAELQNTDVLLRGSVREFCELRGIDASGFTRRSVAD</sequence>
<keyword evidence="3 11" id="KW-0285">Flavoprotein</keyword>
<dbReference type="SUPFAM" id="SSF51395">
    <property type="entry name" value="FMN-linked oxidoreductases"/>
    <property type="match status" value="1"/>
</dbReference>
<dbReference type="GO" id="GO:0010181">
    <property type="term" value="F:FMN binding"/>
    <property type="evidence" value="ECO:0007669"/>
    <property type="project" value="UniProtKB-UniRule"/>
</dbReference>
<evidence type="ECO:0000256" key="10">
    <source>
        <dbReference type="ARBA" id="ARBA00025810"/>
    </source>
</evidence>
<comment type="function">
    <text evidence="11">Involved in the biosynthesis of isoprenoids. Catalyzes the 1,3-allylic rearrangement of the homoallylic substrate isopentenyl (IPP) to its allylic isomer, dimethylallyl diphosphate (DMAPP).</text>
</comment>
<evidence type="ECO:0000259" key="13">
    <source>
        <dbReference type="Pfam" id="PF01070"/>
    </source>
</evidence>
<keyword evidence="5 11" id="KW-0479">Metal-binding</keyword>
<feature type="binding site" evidence="11">
    <location>
        <position position="216"/>
    </location>
    <ligand>
        <name>FMN</name>
        <dbReference type="ChEBI" id="CHEBI:58210"/>
    </ligand>
</feature>
<evidence type="ECO:0000313" key="14">
    <source>
        <dbReference type="EMBL" id="HIY66520.1"/>
    </source>
</evidence>
<dbReference type="Pfam" id="PF01070">
    <property type="entry name" value="FMN_dh"/>
    <property type="match status" value="1"/>
</dbReference>
<comment type="catalytic activity">
    <reaction evidence="11">
        <text>isopentenyl diphosphate = dimethylallyl diphosphate</text>
        <dbReference type="Rhea" id="RHEA:23284"/>
        <dbReference type="ChEBI" id="CHEBI:57623"/>
        <dbReference type="ChEBI" id="CHEBI:128769"/>
        <dbReference type="EC" id="5.3.3.2"/>
    </reaction>
</comment>
<organism evidence="14 15">
    <name type="scientific">Candidatus Agrococcus pullicola</name>
    <dbReference type="NCBI Taxonomy" id="2838429"/>
    <lineage>
        <taxon>Bacteria</taxon>
        <taxon>Bacillati</taxon>
        <taxon>Actinomycetota</taxon>
        <taxon>Actinomycetes</taxon>
        <taxon>Micrococcales</taxon>
        <taxon>Microbacteriaceae</taxon>
        <taxon>Agrococcus</taxon>
    </lineage>
</organism>
<keyword evidence="6 11" id="KW-0460">Magnesium</keyword>
<dbReference type="Gene3D" id="3.20.20.70">
    <property type="entry name" value="Aldolase class I"/>
    <property type="match status" value="1"/>
</dbReference>
<feature type="binding site" evidence="11">
    <location>
        <position position="160"/>
    </location>
    <ligand>
        <name>Mg(2+)</name>
        <dbReference type="ChEBI" id="CHEBI:18420"/>
    </ligand>
</feature>
<feature type="binding site" evidence="11">
    <location>
        <position position="100"/>
    </location>
    <ligand>
        <name>FMN</name>
        <dbReference type="ChEBI" id="CHEBI:58210"/>
    </ligand>
</feature>
<accession>A0A9D1YVT5</accession>